<dbReference type="Proteomes" id="UP000235564">
    <property type="component" value="Unassembled WGS sequence"/>
</dbReference>
<dbReference type="InterPro" id="IPR009057">
    <property type="entry name" value="Homeodomain-like_sf"/>
</dbReference>
<dbReference type="Gene3D" id="1.10.10.60">
    <property type="entry name" value="Homeodomain-like"/>
    <property type="match status" value="1"/>
</dbReference>
<name>A0A2N6QME6_9BACT</name>
<proteinExistence type="predicted"/>
<gene>
    <name evidence="1" type="ORF">CJ231_13590</name>
</gene>
<dbReference type="InterPro" id="IPR002514">
    <property type="entry name" value="Transposase_8"/>
</dbReference>
<dbReference type="GO" id="GO:0006313">
    <property type="term" value="P:DNA transposition"/>
    <property type="evidence" value="ECO:0007669"/>
    <property type="project" value="InterPro"/>
</dbReference>
<comment type="caution">
    <text evidence="1">The sequence shown here is derived from an EMBL/GenBank/DDBJ whole genome shotgun (WGS) entry which is preliminary data.</text>
</comment>
<accession>A0A2N6QME6</accession>
<dbReference type="RefSeq" id="WP_102698359.1">
    <property type="nucleotide sequence ID" value="NZ_PNGJ01000030.1"/>
</dbReference>
<dbReference type="GO" id="GO:0004803">
    <property type="term" value="F:transposase activity"/>
    <property type="evidence" value="ECO:0007669"/>
    <property type="project" value="InterPro"/>
</dbReference>
<evidence type="ECO:0000313" key="2">
    <source>
        <dbReference type="Proteomes" id="UP000235564"/>
    </source>
</evidence>
<dbReference type="Pfam" id="PF01527">
    <property type="entry name" value="HTH_Tnp_1"/>
    <property type="match status" value="1"/>
</dbReference>
<sequence length="126" mass="14373">MTKSSKRREFSDAFKLQVLSEYFSGGGSKLSVARKYGLSHGLLLAWMKKWPVDSKCLSLPEEIINTYKMAHPNVEFTAQDALERRIADLEKALEYERLRNYAYKKLIDIAEAEEGISILKKGGVKQ</sequence>
<organism evidence="1 2">
    <name type="scientific">Hoylesella buccalis</name>
    <dbReference type="NCBI Taxonomy" id="28127"/>
    <lineage>
        <taxon>Bacteria</taxon>
        <taxon>Pseudomonadati</taxon>
        <taxon>Bacteroidota</taxon>
        <taxon>Bacteroidia</taxon>
        <taxon>Bacteroidales</taxon>
        <taxon>Prevotellaceae</taxon>
        <taxon>Hoylesella</taxon>
    </lineage>
</organism>
<dbReference type="AlphaFoldDB" id="A0A2N6QME6"/>
<evidence type="ECO:0008006" key="3">
    <source>
        <dbReference type="Google" id="ProtNLM"/>
    </source>
</evidence>
<dbReference type="SUPFAM" id="SSF46689">
    <property type="entry name" value="Homeodomain-like"/>
    <property type="match status" value="1"/>
</dbReference>
<reference evidence="1 2" key="1">
    <citation type="submission" date="2017-09" db="EMBL/GenBank/DDBJ databases">
        <title>Bacterial strain isolated from the female urinary microbiota.</title>
        <authorList>
            <person name="Thomas-White K."/>
            <person name="Kumar N."/>
            <person name="Forster S."/>
            <person name="Putonti C."/>
            <person name="Lawley T."/>
            <person name="Wolfe A.J."/>
        </authorList>
    </citation>
    <scope>NUCLEOTIDE SEQUENCE [LARGE SCALE GENOMIC DNA]</scope>
    <source>
        <strain evidence="1 2">UMB0536</strain>
    </source>
</reference>
<evidence type="ECO:0000313" key="1">
    <source>
        <dbReference type="EMBL" id="PMC22423.1"/>
    </source>
</evidence>
<protein>
    <recommendedName>
        <fullName evidence="3">Transposase</fullName>
    </recommendedName>
</protein>
<dbReference type="EMBL" id="PNGJ01000030">
    <property type="protein sequence ID" value="PMC22423.1"/>
    <property type="molecule type" value="Genomic_DNA"/>
</dbReference>
<dbReference type="GO" id="GO:0003677">
    <property type="term" value="F:DNA binding"/>
    <property type="evidence" value="ECO:0007669"/>
    <property type="project" value="InterPro"/>
</dbReference>